<dbReference type="Proteomes" id="UP001295444">
    <property type="component" value="Chromosome 04"/>
</dbReference>
<feature type="non-terminal residue" evidence="2">
    <location>
        <position position="225"/>
    </location>
</feature>
<accession>A0AAD1S059</accession>
<evidence type="ECO:0000313" key="2">
    <source>
        <dbReference type="EMBL" id="CAH2283772.1"/>
    </source>
</evidence>
<dbReference type="AlphaFoldDB" id="A0AAD1S059"/>
<dbReference type="EMBL" id="OW240915">
    <property type="protein sequence ID" value="CAH2283772.1"/>
    <property type="molecule type" value="Genomic_DNA"/>
</dbReference>
<name>A0AAD1S059_PELCU</name>
<reference evidence="2" key="1">
    <citation type="submission" date="2022-03" db="EMBL/GenBank/DDBJ databases">
        <authorList>
            <person name="Alioto T."/>
            <person name="Alioto T."/>
            <person name="Gomez Garrido J."/>
        </authorList>
    </citation>
    <scope>NUCLEOTIDE SEQUENCE</scope>
</reference>
<proteinExistence type="predicted"/>
<sequence>MEVKQSGATNPHSLPKMATQPMPEMRSTSLNTHRFSLETFDWLCAGLREALHSRGVTHRQAELTVASWIRPAARRSYYMQIPRASKMAVRHNRYCRASRRDVAPNLPCTQTQQHTRNTGATNQARPTHTKPDRNPGDKRNTTRTSLYKATPQATTRLHHMGDTTGAEPRGKDTGPCGSKPYQDLVCGNEENSSSEQSASAQMETWTQWRGHQQKAGLWSYSGTIV</sequence>
<evidence type="ECO:0000256" key="1">
    <source>
        <dbReference type="SAM" id="MobiDB-lite"/>
    </source>
</evidence>
<evidence type="ECO:0000313" key="3">
    <source>
        <dbReference type="Proteomes" id="UP001295444"/>
    </source>
</evidence>
<protein>
    <submittedName>
        <fullName evidence="2">Uncharacterized protein</fullName>
    </submittedName>
</protein>
<feature type="compositionally biased region" description="Basic and acidic residues" evidence="1">
    <location>
        <begin position="129"/>
        <end position="140"/>
    </location>
</feature>
<feature type="compositionally biased region" description="Polar residues" evidence="1">
    <location>
        <begin position="107"/>
        <end position="126"/>
    </location>
</feature>
<keyword evidence="3" id="KW-1185">Reference proteome</keyword>
<organism evidence="2 3">
    <name type="scientific">Pelobates cultripes</name>
    <name type="common">Western spadefoot toad</name>
    <dbReference type="NCBI Taxonomy" id="61616"/>
    <lineage>
        <taxon>Eukaryota</taxon>
        <taxon>Metazoa</taxon>
        <taxon>Chordata</taxon>
        <taxon>Craniata</taxon>
        <taxon>Vertebrata</taxon>
        <taxon>Euteleostomi</taxon>
        <taxon>Amphibia</taxon>
        <taxon>Batrachia</taxon>
        <taxon>Anura</taxon>
        <taxon>Pelobatoidea</taxon>
        <taxon>Pelobatidae</taxon>
        <taxon>Pelobates</taxon>
    </lineage>
</organism>
<feature type="compositionally biased region" description="Polar residues" evidence="1">
    <location>
        <begin position="142"/>
        <end position="155"/>
    </location>
</feature>
<feature type="region of interest" description="Disordered" evidence="1">
    <location>
        <begin position="103"/>
        <end position="180"/>
    </location>
</feature>
<gene>
    <name evidence="2" type="ORF">PECUL_23A046346</name>
</gene>
<feature type="region of interest" description="Disordered" evidence="1">
    <location>
        <begin position="1"/>
        <end position="26"/>
    </location>
</feature>
<feature type="compositionally biased region" description="Polar residues" evidence="1">
    <location>
        <begin position="1"/>
        <end position="12"/>
    </location>
</feature>